<dbReference type="Proteomes" id="UP000004221">
    <property type="component" value="Unassembled WGS sequence"/>
</dbReference>
<feature type="compositionally biased region" description="Basic and acidic residues" evidence="1">
    <location>
        <begin position="7"/>
        <end position="20"/>
    </location>
</feature>
<protein>
    <submittedName>
        <fullName evidence="2">Uncharacterized protein</fullName>
    </submittedName>
</protein>
<feature type="region of interest" description="Disordered" evidence="1">
    <location>
        <begin position="196"/>
        <end position="223"/>
    </location>
</feature>
<organism evidence="2 3">
    <name type="scientific">Nitrolancea hollandica Lb</name>
    <dbReference type="NCBI Taxonomy" id="1129897"/>
    <lineage>
        <taxon>Bacteria</taxon>
        <taxon>Pseudomonadati</taxon>
        <taxon>Thermomicrobiota</taxon>
        <taxon>Thermomicrobia</taxon>
        <taxon>Sphaerobacterales</taxon>
        <taxon>Sphaerobacterineae</taxon>
        <taxon>Sphaerobacteraceae</taxon>
        <taxon>Nitrolancea</taxon>
    </lineage>
</organism>
<name>I4EE78_9BACT</name>
<comment type="caution">
    <text evidence="2">The sequence shown here is derived from an EMBL/GenBank/DDBJ whole genome shotgun (WGS) entry which is preliminary data.</text>
</comment>
<reference evidence="2 3" key="1">
    <citation type="journal article" date="2012" name="ISME J.">
        <title>Nitrification expanded: discovery, physiology and genomics of a nitrite-oxidizing bacterium from the phylum Chloroflexi.</title>
        <authorList>
            <person name="Sorokin D.Y."/>
            <person name="Lucker S."/>
            <person name="Vejmelkova D."/>
            <person name="Kostrikina N.A."/>
            <person name="Kleerebezem R."/>
            <person name="Rijpstra W.I."/>
            <person name="Damste J.S."/>
            <person name="Le Paslier D."/>
            <person name="Muyzer G."/>
            <person name="Wagner M."/>
            <person name="van Loosdrecht M.C."/>
            <person name="Daims H."/>
        </authorList>
    </citation>
    <scope>NUCLEOTIDE SEQUENCE [LARGE SCALE GENOMIC DNA]</scope>
    <source>
        <strain evidence="3">none</strain>
    </source>
</reference>
<accession>I4EE78</accession>
<dbReference type="AlphaFoldDB" id="I4EE78"/>
<evidence type="ECO:0000313" key="2">
    <source>
        <dbReference type="EMBL" id="CCF82990.1"/>
    </source>
</evidence>
<feature type="region of interest" description="Disordered" evidence="1">
    <location>
        <begin position="1"/>
        <end position="20"/>
    </location>
</feature>
<evidence type="ECO:0000256" key="1">
    <source>
        <dbReference type="SAM" id="MobiDB-lite"/>
    </source>
</evidence>
<keyword evidence="3" id="KW-1185">Reference proteome</keyword>
<gene>
    <name evidence="2" type="ORF">NITHO_1750005</name>
</gene>
<feature type="compositionally biased region" description="Basic and acidic residues" evidence="1">
    <location>
        <begin position="207"/>
        <end position="223"/>
    </location>
</feature>
<feature type="region of interest" description="Disordered" evidence="1">
    <location>
        <begin position="58"/>
        <end position="84"/>
    </location>
</feature>
<dbReference type="EMBL" id="CAGS01000085">
    <property type="protein sequence ID" value="CCF82990.1"/>
    <property type="molecule type" value="Genomic_DNA"/>
</dbReference>
<feature type="compositionally biased region" description="Basic and acidic residues" evidence="1">
    <location>
        <begin position="61"/>
        <end position="71"/>
    </location>
</feature>
<evidence type="ECO:0000313" key="3">
    <source>
        <dbReference type="Proteomes" id="UP000004221"/>
    </source>
</evidence>
<sequence length="223" mass="25902">MLDLAEGQEHQDEDHVNQRDRRLEEVVIVAGDELPQFIDKGAEPDAADDRRDAFAVVSQYRQRENERREHQQSTPQHVGDVQPTATELRVAGRREERPDHQDGSHGRPQYALQIAGRLNIPNKLKLYRSMCGYHTGSFPLTPYHRDSPCRHVRRPASLAIKNGMLIICRLLWQQAVYPRIVCWMRELLRWRKDRLRSSCDAGSGPERSAEKERNDEKSPVRRP</sequence>
<proteinExistence type="predicted"/>